<evidence type="ECO:0000259" key="17">
    <source>
        <dbReference type="Pfam" id="PF01494"/>
    </source>
</evidence>
<keyword evidence="8" id="KW-1207">Sterol metabolism</keyword>
<dbReference type="EC" id="1.1.3.6" evidence="13"/>
<evidence type="ECO:0000256" key="11">
    <source>
        <dbReference type="ARBA" id="ARBA00038856"/>
    </source>
</evidence>
<evidence type="ECO:0000256" key="14">
    <source>
        <dbReference type="ARBA" id="ARBA00049744"/>
    </source>
</evidence>
<comment type="pathway">
    <text evidence="12">Steroid metabolism; cholesterol degradation.</text>
</comment>
<evidence type="ECO:0000256" key="8">
    <source>
        <dbReference type="ARBA" id="ARBA00023166"/>
    </source>
</evidence>
<dbReference type="PRINTS" id="PR00420">
    <property type="entry name" value="RNGMNOXGNASE"/>
</dbReference>
<evidence type="ECO:0000256" key="5">
    <source>
        <dbReference type="ARBA" id="ARBA00022827"/>
    </source>
</evidence>
<feature type="domain" description="FAD-binding" evidence="17">
    <location>
        <begin position="30"/>
        <end position="62"/>
    </location>
</feature>
<keyword evidence="5" id="KW-0274">FAD</keyword>
<keyword evidence="7" id="KW-0443">Lipid metabolism</keyword>
<evidence type="ECO:0000256" key="1">
    <source>
        <dbReference type="ARBA" id="ARBA00001974"/>
    </source>
</evidence>
<dbReference type="Pfam" id="PF01494">
    <property type="entry name" value="FAD_binding_3"/>
    <property type="match status" value="1"/>
</dbReference>
<sequence length="521" mass="55635">MTGPGTGGSEEPPRHLTTGARDAPSREERHDVVIVGSGVGGSIAAFRLSQAGVRNVVLERGRRWPLTPAGTTFPAFPSVDRRLIWLDRDSAPFTAPRASPWAHLFKAVRSALPRSTGLLDVIAEENAILVCGAGVGGGTLVYGGVLAQPRPEAFHRVFPAELDYERLDRVHYPRARRRLGGAAFPEDLLAEAPYRAHQVFDRAARACGLPTTRITSTFDFDVVRDELRGVRPPAAVIGQYHFTGCDSGAKLSVDRTYLARAEATGRTLLRPLHRVTGLSLDRSDRYRVVTEHLAEDGTVRERVVFRCDRLILAAGVHTPRLLTAARETGALPRLSARVGEGWGANGDHVAALRTAALPAGTVQGGPSATMVHDAAGTVGVMHSPLTTPFGLGGLVCLGMGLSDRFGTWVAAPDGRTRLVWDPAHEAGARAQVEDVVRQVARHLPDAKVTPLRTSRPVTAHAVGGVRLGRATDAHGRLHGYPGLYCLDGALMPGSTGAVNPALTIAAVVEYCLDHLVTDFLQ</sequence>
<evidence type="ECO:0000256" key="3">
    <source>
        <dbReference type="ARBA" id="ARBA00022548"/>
    </source>
</evidence>
<evidence type="ECO:0000256" key="13">
    <source>
        <dbReference type="ARBA" id="ARBA00049723"/>
    </source>
</evidence>
<dbReference type="PANTHER" id="PTHR47470">
    <property type="entry name" value="CHOLESTEROL OXIDASE"/>
    <property type="match status" value="1"/>
</dbReference>
<name>A0ABP9CTG2_9ACTN</name>
<dbReference type="PANTHER" id="PTHR47470:SF1">
    <property type="entry name" value="FAD-DEPENDENT OXIDOREDUCTASE 2 FAD BINDING DOMAIN-CONTAINING PROTEIN"/>
    <property type="match status" value="1"/>
</dbReference>
<dbReference type="PROSITE" id="PS00221">
    <property type="entry name" value="MIP"/>
    <property type="match status" value="1"/>
</dbReference>
<reference evidence="20" key="1">
    <citation type="journal article" date="2019" name="Int. J. Syst. Evol. Microbiol.">
        <title>The Global Catalogue of Microorganisms (GCM) 10K type strain sequencing project: providing services to taxonomists for standard genome sequencing and annotation.</title>
        <authorList>
            <consortium name="The Broad Institute Genomics Platform"/>
            <consortium name="The Broad Institute Genome Sequencing Center for Infectious Disease"/>
            <person name="Wu L."/>
            <person name="Ma J."/>
        </authorList>
    </citation>
    <scope>NUCLEOTIDE SEQUENCE [LARGE SCALE GENOMIC DNA]</scope>
    <source>
        <strain evidence="20">JCM 18081</strain>
    </source>
</reference>
<dbReference type="SUPFAM" id="SSF51905">
    <property type="entry name" value="FAD/NAD(P)-binding domain"/>
    <property type="match status" value="1"/>
</dbReference>
<evidence type="ECO:0000256" key="7">
    <source>
        <dbReference type="ARBA" id="ARBA00023098"/>
    </source>
</evidence>
<evidence type="ECO:0000256" key="12">
    <source>
        <dbReference type="ARBA" id="ARBA00049645"/>
    </source>
</evidence>
<dbReference type="EC" id="5.3.3.1" evidence="11"/>
<evidence type="ECO:0000256" key="10">
    <source>
        <dbReference type="ARBA" id="ARBA00023235"/>
    </source>
</evidence>
<evidence type="ECO:0000256" key="6">
    <source>
        <dbReference type="ARBA" id="ARBA00023002"/>
    </source>
</evidence>
<dbReference type="InterPro" id="IPR007867">
    <property type="entry name" value="GMC_OxRtase_C"/>
</dbReference>
<dbReference type="InterPro" id="IPR052542">
    <property type="entry name" value="Cholesterol_Oxidase"/>
</dbReference>
<evidence type="ECO:0000313" key="20">
    <source>
        <dbReference type="Proteomes" id="UP001501265"/>
    </source>
</evidence>
<organism evidence="19 20">
    <name type="scientific">Streptomyces ziwulingensis</name>
    <dbReference type="NCBI Taxonomy" id="1045501"/>
    <lineage>
        <taxon>Bacteria</taxon>
        <taxon>Bacillati</taxon>
        <taxon>Actinomycetota</taxon>
        <taxon>Actinomycetes</taxon>
        <taxon>Kitasatosporales</taxon>
        <taxon>Streptomycetaceae</taxon>
        <taxon>Streptomyces</taxon>
    </lineage>
</organism>
<comment type="cofactor">
    <cofactor evidence="1">
        <name>FAD</name>
        <dbReference type="ChEBI" id="CHEBI:57692"/>
    </cofactor>
</comment>
<keyword evidence="4" id="KW-0285">Flavoprotein</keyword>
<evidence type="ECO:0000256" key="16">
    <source>
        <dbReference type="SAM" id="MobiDB-lite"/>
    </source>
</evidence>
<evidence type="ECO:0000256" key="4">
    <source>
        <dbReference type="ARBA" id="ARBA00022630"/>
    </source>
</evidence>
<dbReference type="InterPro" id="IPR036188">
    <property type="entry name" value="FAD/NAD-bd_sf"/>
</dbReference>
<dbReference type="RefSeq" id="WP_345622639.1">
    <property type="nucleotide sequence ID" value="NZ_BAABIG010000056.1"/>
</dbReference>
<dbReference type="Pfam" id="PF05199">
    <property type="entry name" value="GMC_oxred_C"/>
    <property type="match status" value="1"/>
</dbReference>
<evidence type="ECO:0000259" key="18">
    <source>
        <dbReference type="Pfam" id="PF05199"/>
    </source>
</evidence>
<evidence type="ECO:0000256" key="9">
    <source>
        <dbReference type="ARBA" id="ARBA00023221"/>
    </source>
</evidence>
<keyword evidence="20" id="KW-1185">Reference proteome</keyword>
<comment type="similarity">
    <text evidence="2">Belongs to the GMC oxidoreductase family.</text>
</comment>
<dbReference type="InterPro" id="IPR022357">
    <property type="entry name" value="MIP_CS"/>
</dbReference>
<evidence type="ECO:0000256" key="2">
    <source>
        <dbReference type="ARBA" id="ARBA00010790"/>
    </source>
</evidence>
<keyword evidence="9" id="KW-0753">Steroid metabolism</keyword>
<accession>A0ABP9CTG2</accession>
<keyword evidence="10" id="KW-0413">Isomerase</keyword>
<evidence type="ECO:0000256" key="15">
    <source>
        <dbReference type="ARBA" id="ARBA00049778"/>
    </source>
</evidence>
<keyword evidence="3" id="KW-0153">Cholesterol metabolism</keyword>
<gene>
    <name evidence="19" type="ORF">GCM10023220_52170</name>
</gene>
<comment type="caution">
    <text evidence="19">The sequence shown here is derived from an EMBL/GenBank/DDBJ whole genome shotgun (WGS) entry which is preliminary data.</text>
</comment>
<dbReference type="Gene3D" id="3.30.410.10">
    <property type="entry name" value="Cholesterol Oxidase, domain 2"/>
    <property type="match status" value="1"/>
</dbReference>
<protein>
    <recommendedName>
        <fullName evidence="14">Cholesterol oxidase</fullName>
        <ecNumber evidence="13">1.1.3.6</ecNumber>
        <ecNumber evidence="11">5.3.3.1</ecNumber>
    </recommendedName>
    <alternativeName>
        <fullName evidence="15">Cholesterol isomerase</fullName>
    </alternativeName>
</protein>
<dbReference type="InterPro" id="IPR002938">
    <property type="entry name" value="FAD-bd"/>
</dbReference>
<keyword evidence="6" id="KW-0560">Oxidoreductase</keyword>
<proteinExistence type="inferred from homology"/>
<evidence type="ECO:0000313" key="19">
    <source>
        <dbReference type="EMBL" id="GAA4814054.1"/>
    </source>
</evidence>
<feature type="domain" description="Glucose-methanol-choline oxidoreductase C-terminal" evidence="18">
    <location>
        <begin position="451"/>
        <end position="507"/>
    </location>
</feature>
<dbReference type="Proteomes" id="UP001501265">
    <property type="component" value="Unassembled WGS sequence"/>
</dbReference>
<dbReference type="EMBL" id="BAABIG010000056">
    <property type="protein sequence ID" value="GAA4814054.1"/>
    <property type="molecule type" value="Genomic_DNA"/>
</dbReference>
<feature type="region of interest" description="Disordered" evidence="16">
    <location>
        <begin position="1"/>
        <end position="28"/>
    </location>
</feature>
<dbReference type="Gene3D" id="3.50.50.60">
    <property type="entry name" value="FAD/NAD(P)-binding domain"/>
    <property type="match status" value="1"/>
</dbReference>